<organism evidence="1 2">
    <name type="scientific">Daedalea quercina L-15889</name>
    <dbReference type="NCBI Taxonomy" id="1314783"/>
    <lineage>
        <taxon>Eukaryota</taxon>
        <taxon>Fungi</taxon>
        <taxon>Dikarya</taxon>
        <taxon>Basidiomycota</taxon>
        <taxon>Agaricomycotina</taxon>
        <taxon>Agaricomycetes</taxon>
        <taxon>Polyporales</taxon>
        <taxon>Fomitopsis</taxon>
    </lineage>
</organism>
<sequence length="191" mass="20980">MLAWLQRARCSWVRGRGAVGWRFLHCVPAHARVLGSSGECPSARSGNCLPIIITVSSALPPSSREAARIRRGTRSVRVASKRLTHLTESTRSPPVCSLQRSVRWAMRARRAYVDDAGGAACGCAELRPLPEGTALSYLLKLPADESCQRRARRCHRARKVDDALASIGASTKLIWCDACLMHRGAPHRFRA</sequence>
<name>A0A165LVZ8_9APHY</name>
<dbReference type="EMBL" id="KV429115">
    <property type="protein sequence ID" value="KZT64918.1"/>
    <property type="molecule type" value="Genomic_DNA"/>
</dbReference>
<evidence type="ECO:0000313" key="1">
    <source>
        <dbReference type="EMBL" id="KZT64918.1"/>
    </source>
</evidence>
<reference evidence="1 2" key="1">
    <citation type="journal article" date="2016" name="Mol. Biol. Evol.">
        <title>Comparative Genomics of Early-Diverging Mushroom-Forming Fungi Provides Insights into the Origins of Lignocellulose Decay Capabilities.</title>
        <authorList>
            <person name="Nagy L.G."/>
            <person name="Riley R."/>
            <person name="Tritt A."/>
            <person name="Adam C."/>
            <person name="Daum C."/>
            <person name="Floudas D."/>
            <person name="Sun H."/>
            <person name="Yadav J.S."/>
            <person name="Pangilinan J."/>
            <person name="Larsson K.H."/>
            <person name="Matsuura K."/>
            <person name="Barry K."/>
            <person name="Labutti K."/>
            <person name="Kuo R."/>
            <person name="Ohm R.A."/>
            <person name="Bhattacharya S.S."/>
            <person name="Shirouzu T."/>
            <person name="Yoshinaga Y."/>
            <person name="Martin F.M."/>
            <person name="Grigoriev I.V."/>
            <person name="Hibbett D.S."/>
        </authorList>
    </citation>
    <scope>NUCLEOTIDE SEQUENCE [LARGE SCALE GENOMIC DNA]</scope>
    <source>
        <strain evidence="1 2">L-15889</strain>
    </source>
</reference>
<keyword evidence="2" id="KW-1185">Reference proteome</keyword>
<proteinExistence type="predicted"/>
<dbReference type="Proteomes" id="UP000076727">
    <property type="component" value="Unassembled WGS sequence"/>
</dbReference>
<evidence type="ECO:0000313" key="2">
    <source>
        <dbReference type="Proteomes" id="UP000076727"/>
    </source>
</evidence>
<accession>A0A165LVZ8</accession>
<gene>
    <name evidence="1" type="ORF">DAEQUDRAFT_568990</name>
</gene>
<protein>
    <submittedName>
        <fullName evidence="1">Uncharacterized protein</fullName>
    </submittedName>
</protein>
<dbReference type="AlphaFoldDB" id="A0A165LVZ8"/>